<accession>A0A1V3VT54</accession>
<evidence type="ECO:0000313" key="8">
    <source>
        <dbReference type="Proteomes" id="UP000253687"/>
    </source>
</evidence>
<reference evidence="5 7" key="1">
    <citation type="submission" date="2016-10" db="EMBL/GenBank/DDBJ databases">
        <title>Whole genome sequences of antibiotic resistant commensal Escherichia coli from healthy Australian adults.</title>
        <authorList>
            <person name="Moran R.A."/>
            <person name="Anantham S."/>
            <person name="Nigro S.J."/>
            <person name="Holt K.E."/>
            <person name="Hall R.M."/>
        </authorList>
    </citation>
    <scope>NUCLEOTIDE SEQUENCE [LARGE SCALE GENOMIC DNA]</scope>
    <source>
        <strain evidence="5 7">2.3-R4</strain>
    </source>
</reference>
<proteinExistence type="predicted"/>
<evidence type="ECO:0000259" key="3">
    <source>
        <dbReference type="Pfam" id="PF12696"/>
    </source>
</evidence>
<dbReference type="AlphaFoldDB" id="A0A1V3VT54"/>
<feature type="domain" description="TraD/TraG TraM recognition site" evidence="3">
    <location>
        <begin position="436"/>
        <end position="527"/>
    </location>
</feature>
<evidence type="ECO:0000256" key="2">
    <source>
        <dbReference type="SAM" id="Phobius"/>
    </source>
</evidence>
<evidence type="ECO:0000256" key="1">
    <source>
        <dbReference type="SAM" id="MobiDB-lite"/>
    </source>
</evidence>
<dbReference type="InterPro" id="IPR027417">
    <property type="entry name" value="P-loop_NTPase"/>
</dbReference>
<dbReference type="Proteomes" id="UP000253687">
    <property type="component" value="Unassembled WGS sequence"/>
</dbReference>
<protein>
    <submittedName>
        <fullName evidence="4">Conjugal transfer protein TrbC</fullName>
    </submittedName>
</protein>
<gene>
    <name evidence="5" type="ORF">BMT91_23440</name>
    <name evidence="6" type="ORF">DTL43_17965</name>
    <name evidence="4" type="ORF">E6D34_14330</name>
</gene>
<dbReference type="Proteomes" id="UP000188855">
    <property type="component" value="Unassembled WGS sequence"/>
</dbReference>
<dbReference type="NCBIfam" id="NF041447">
    <property type="entry name" value="TrbC_conju"/>
    <property type="match status" value="1"/>
</dbReference>
<dbReference type="EMBL" id="MPAF01000068">
    <property type="protein sequence ID" value="OOK24433.1"/>
    <property type="molecule type" value="Genomic_DNA"/>
</dbReference>
<reference evidence="6 8" key="2">
    <citation type="submission" date="2018-07" db="EMBL/GenBank/DDBJ databases">
        <title>Whole Genome Sequence Analysis of Avian Pathogenic E. coli - An Australian Perspective.</title>
        <authorList>
            <person name="Cummins M.L."/>
            <person name="Reid C.J."/>
            <person name="Roy Chowdhury P."/>
            <person name="Bushell R."/>
            <person name="Esbert N."/>
            <person name="Tivendale K.A."/>
            <person name="Noormohammadi A.H."/>
            <person name="Islam S."/>
            <person name="Marenda M.S."/>
            <person name="Browning G.F."/>
            <person name="Markham P.F."/>
            <person name="Djordjevic S.P."/>
        </authorList>
    </citation>
    <scope>NUCLEOTIDE SEQUENCE [LARGE SCALE GENOMIC DNA]</scope>
    <source>
        <strain evidence="6 8">AVC211</strain>
    </source>
</reference>
<dbReference type="RefSeq" id="WP_001164055.1">
    <property type="nucleotide sequence ID" value="NZ_AP022095.1"/>
</dbReference>
<dbReference type="Pfam" id="PF12696">
    <property type="entry name" value="TraG-D_C"/>
    <property type="match status" value="1"/>
</dbReference>
<dbReference type="Proteomes" id="UP000532204">
    <property type="component" value="Unassembled WGS sequence"/>
</dbReference>
<dbReference type="EMBL" id="QOGZ01000021">
    <property type="protein sequence ID" value="RDA36348.1"/>
    <property type="molecule type" value="Genomic_DNA"/>
</dbReference>
<evidence type="ECO:0000313" key="6">
    <source>
        <dbReference type="EMBL" id="RDA36348.1"/>
    </source>
</evidence>
<evidence type="ECO:0000313" key="4">
    <source>
        <dbReference type="EMBL" id="EFC9750439.1"/>
    </source>
</evidence>
<keyword evidence="2" id="KW-0812">Transmembrane</keyword>
<feature type="region of interest" description="Disordered" evidence="1">
    <location>
        <begin position="728"/>
        <end position="773"/>
    </location>
</feature>
<dbReference type="InterPro" id="IPR048176">
    <property type="entry name" value="TrbC"/>
</dbReference>
<dbReference type="SUPFAM" id="SSF52540">
    <property type="entry name" value="P-loop containing nucleoside triphosphate hydrolases"/>
    <property type="match status" value="1"/>
</dbReference>
<name>A0A1V3VT54_ECOLX</name>
<dbReference type="EMBL" id="AASEBA010000024">
    <property type="protein sequence ID" value="EFC9750439.1"/>
    <property type="molecule type" value="Genomic_DNA"/>
</dbReference>
<evidence type="ECO:0000313" key="9">
    <source>
        <dbReference type="Proteomes" id="UP000532204"/>
    </source>
</evidence>
<dbReference type="InterPro" id="IPR032689">
    <property type="entry name" value="TraG-D_C"/>
</dbReference>
<dbReference type="Gene3D" id="3.40.50.300">
    <property type="entry name" value="P-loop containing nucleotide triphosphate hydrolases"/>
    <property type="match status" value="1"/>
</dbReference>
<evidence type="ECO:0000313" key="5">
    <source>
        <dbReference type="EMBL" id="OOK24433.1"/>
    </source>
</evidence>
<keyword evidence="2" id="KW-0472">Membrane</keyword>
<feature type="transmembrane region" description="Helical" evidence="2">
    <location>
        <begin position="28"/>
        <end position="61"/>
    </location>
</feature>
<organism evidence="4 9">
    <name type="scientific">Escherichia coli</name>
    <dbReference type="NCBI Taxonomy" id="562"/>
    <lineage>
        <taxon>Bacteria</taxon>
        <taxon>Pseudomonadati</taxon>
        <taxon>Pseudomonadota</taxon>
        <taxon>Gammaproteobacteria</taxon>
        <taxon>Enterobacterales</taxon>
        <taxon>Enterobacteriaceae</taxon>
        <taxon>Escherichia</taxon>
    </lineage>
</organism>
<sequence>MQHKVNEQFIRRSAWHSPVTSLLQNPDFFGPAIMAMMILPLFLPLLTPLSILGMLFTGVIFNNHRWRCPMRMPATLKCDDPSEDREETARFLGAWNYTRIRPGKARGAFFLGTQRGSDVGRELWLSQADLVRHIMFFSTTGGGKTETLFSLMLNSLCHARGFTMMDGKAQNDTARTIWYLALRFGREDDVEFINYMTGGRSRSELLHAGDKSLPESNSFNPFVYATETLVTETLQSMLPQNVQGGEWQSRAIAMNKALVSGVKYLCVAEKRCMSMQLLREYMPLEKMAALYVTGVDTRWPEEALSPLKNYLQELPGFDMAHVRTPAMWTEEPRKQHGYLTGQFSETYSTFTETYGHIFAQDAGDIDQRDSIHSDRILITMIPALELSSYTASALGKIMVTQQSMILARDLGHRIGGTDEEALEVKKYATTFPYINYLDEIGAYYAERITAMATQVRSLYFALLMAAQDTERMEGTAGGNSVSTLMQNAGVKISGKIVSDEKTMNILRRAAGQEAHARMDTLKRKDGLLGTDWQDGDQTRIVDKDKLKLKDLINLQAGENVTIFNGHPVAGTSMYIPDSEKTSGTPVQINRLIQVDPIPLAELRHLVPRESERRIPRPEKVSRLIGILKGEVESPVDSFTLISPVMRRLHDECASQVLDMPDIFDISEAVYNLYSLLYTADIRTNRISLISNAPPQLSSGDGECDIIPFSLSGTRPSPEQLFSAMMQAATRSGEDTADADMQNAGTDAGATPSADEASSGEDHDELFDKVLSGC</sequence>
<comment type="caution">
    <text evidence="4">The sequence shown here is derived from an EMBL/GenBank/DDBJ whole genome shotgun (WGS) entry which is preliminary data.</text>
</comment>
<keyword evidence="2" id="KW-1133">Transmembrane helix</keyword>
<evidence type="ECO:0000313" key="7">
    <source>
        <dbReference type="Proteomes" id="UP000188855"/>
    </source>
</evidence>
<reference evidence="4 9" key="3">
    <citation type="submission" date="2019-05" db="EMBL/GenBank/DDBJ databases">
        <authorList>
            <consortium name="NARMS: The National Antimicrobial Resistance Monitoring System"/>
        </authorList>
    </citation>
    <scope>NUCLEOTIDE SEQUENCE [LARGE SCALE GENOMIC DNA]</scope>
    <source>
        <strain evidence="4 9">CVM N18EC122</strain>
    </source>
</reference>